<protein>
    <submittedName>
        <fullName evidence="1">Uncharacterized protein</fullName>
    </submittedName>
</protein>
<gene>
    <name evidence="1" type="ORF">METZ01_LOCUS316307</name>
</gene>
<dbReference type="InterPro" id="IPR029044">
    <property type="entry name" value="Nucleotide-diphossugar_trans"/>
</dbReference>
<dbReference type="EMBL" id="UINC01102101">
    <property type="protein sequence ID" value="SVC63453.1"/>
    <property type="molecule type" value="Genomic_DNA"/>
</dbReference>
<organism evidence="1">
    <name type="scientific">marine metagenome</name>
    <dbReference type="NCBI Taxonomy" id="408172"/>
    <lineage>
        <taxon>unclassified sequences</taxon>
        <taxon>metagenomes</taxon>
        <taxon>ecological metagenomes</taxon>
    </lineage>
</organism>
<sequence length="344" mass="39311">MDTAFIILAVKKNVAFYDDLMKKMVGDRLIQRAIKKAEAITKKKNIYIITDSEEIRLLSQRMGVHYYFDKTLKLIPEAIVKNLVGFLSTIGDSYKTFVLLSPYAPLLPVKEIQRALNEFNLNKAKLLIPVKEKLSRIFTQDEKSVQSVLKGGTAQTVMIESQAFQIISSALISDEELMSSVRPLIYPLDRDLIEIQSYQDWWVCEKLLKRKRVVFRIIGNEQVGMGHIQRTLTLAHEITDHEIRFVCDSKSKTAADKLAGYDYWLGGYEADEIEDQILALEPDLVINDILNTSSDYIKKLRASNISVINFEDLGEGARLTNLTVNELYDEPLIDGENILWGWEN</sequence>
<dbReference type="AlphaFoldDB" id="A0A382NQL1"/>
<feature type="non-terminal residue" evidence="1">
    <location>
        <position position="344"/>
    </location>
</feature>
<proteinExistence type="predicted"/>
<dbReference type="SUPFAM" id="SSF53448">
    <property type="entry name" value="Nucleotide-diphospho-sugar transferases"/>
    <property type="match status" value="1"/>
</dbReference>
<evidence type="ECO:0000313" key="1">
    <source>
        <dbReference type="EMBL" id="SVC63453.1"/>
    </source>
</evidence>
<dbReference type="Gene3D" id="3.40.50.11190">
    <property type="match status" value="1"/>
</dbReference>
<reference evidence="1" key="1">
    <citation type="submission" date="2018-05" db="EMBL/GenBank/DDBJ databases">
        <authorList>
            <person name="Lanie J.A."/>
            <person name="Ng W.-L."/>
            <person name="Kazmierczak K.M."/>
            <person name="Andrzejewski T.M."/>
            <person name="Davidsen T.M."/>
            <person name="Wayne K.J."/>
            <person name="Tettelin H."/>
            <person name="Glass J.I."/>
            <person name="Rusch D."/>
            <person name="Podicherti R."/>
            <person name="Tsui H.-C.T."/>
            <person name="Winkler M.E."/>
        </authorList>
    </citation>
    <scope>NUCLEOTIDE SEQUENCE</scope>
</reference>
<dbReference type="Gene3D" id="3.90.550.10">
    <property type="entry name" value="Spore Coat Polysaccharide Biosynthesis Protein SpsA, Chain A"/>
    <property type="match status" value="1"/>
</dbReference>
<accession>A0A382NQL1</accession>
<name>A0A382NQL1_9ZZZZ</name>